<accession>A0A9X1F9L6</accession>
<dbReference type="Proteomes" id="UP001138894">
    <property type="component" value="Unassembled WGS sequence"/>
</dbReference>
<organism evidence="2 3">
    <name type="scientific">Winogradskyella luteola</name>
    <dbReference type="NCBI Taxonomy" id="2828330"/>
    <lineage>
        <taxon>Bacteria</taxon>
        <taxon>Pseudomonadati</taxon>
        <taxon>Bacteroidota</taxon>
        <taxon>Flavobacteriia</taxon>
        <taxon>Flavobacteriales</taxon>
        <taxon>Flavobacteriaceae</taxon>
        <taxon>Winogradskyella</taxon>
    </lineage>
</organism>
<proteinExistence type="predicted"/>
<dbReference type="RefSeq" id="WP_218546716.1">
    <property type="nucleotide sequence ID" value="NZ_JAGSPD010000009.1"/>
</dbReference>
<gene>
    <name evidence="2" type="ORF">KCG49_11690</name>
</gene>
<evidence type="ECO:0000256" key="1">
    <source>
        <dbReference type="SAM" id="SignalP"/>
    </source>
</evidence>
<dbReference type="AlphaFoldDB" id="A0A9X1F9L6"/>
<sequence>MKNFIFCIMTLFLAFSCANDDEASNDQTEQVNPNDVDGDGVTNQQEIIDGTDPEIKCNFVLEHQYYPDTSNTWRNADCDGDGVKNKDELDFDGDENLDDNFTSPLDKCDYIQDRQSVQPKESWNEFDCDGDSVANGQELVDGTDTLDICSFLLSNISSETSIPWNSQDCDRDGRNNLHEINDNTDPLDPNDFYGGGNVLKEVRFFAVDYYYVTEVLENSIVSSVQGYEDILLTRYFYSTINGERLFDHSEDASGNLKTMFEYDSNNNLISVTNYTNDFTNVTTFSYNSNNQITSRIVSVDGEISSTITYQHTGNLISAFDETNTLIIEYQFNANGKIESMVTFDYDFNPPRYSEQTYFYNSLSELTDVQYYKYYANGEVIFDSGFSTGYQYTDSSFNPMNDVYNSVYLNRILSGTVGYYTLISDDKFSNNHVSRIASSSEALNNSNFTFYSDFINQDNGLPLNLILDYGTDSNATHRLQYYYE</sequence>
<reference evidence="2" key="1">
    <citation type="submission" date="2021-04" db="EMBL/GenBank/DDBJ databases">
        <authorList>
            <person name="Pira H."/>
            <person name="Risdian C."/>
            <person name="Wink J."/>
        </authorList>
    </citation>
    <scope>NUCLEOTIDE SEQUENCE</scope>
    <source>
        <strain evidence="2">WHY3</strain>
    </source>
</reference>
<keyword evidence="3" id="KW-1185">Reference proteome</keyword>
<feature type="chain" id="PRO_5040952004" description="YD repeat-containing protein" evidence="1">
    <location>
        <begin position="19"/>
        <end position="483"/>
    </location>
</feature>
<dbReference type="EMBL" id="JAGSPD010000009">
    <property type="protein sequence ID" value="MBV7269850.1"/>
    <property type="molecule type" value="Genomic_DNA"/>
</dbReference>
<evidence type="ECO:0000313" key="2">
    <source>
        <dbReference type="EMBL" id="MBV7269850.1"/>
    </source>
</evidence>
<protein>
    <recommendedName>
        <fullName evidence="4">YD repeat-containing protein</fullName>
    </recommendedName>
</protein>
<feature type="signal peptide" evidence="1">
    <location>
        <begin position="1"/>
        <end position="18"/>
    </location>
</feature>
<evidence type="ECO:0008006" key="4">
    <source>
        <dbReference type="Google" id="ProtNLM"/>
    </source>
</evidence>
<keyword evidence="1" id="KW-0732">Signal</keyword>
<dbReference type="PROSITE" id="PS51257">
    <property type="entry name" value="PROKAR_LIPOPROTEIN"/>
    <property type="match status" value="1"/>
</dbReference>
<name>A0A9X1F9L6_9FLAO</name>
<evidence type="ECO:0000313" key="3">
    <source>
        <dbReference type="Proteomes" id="UP001138894"/>
    </source>
</evidence>
<comment type="caution">
    <text evidence="2">The sequence shown here is derived from an EMBL/GenBank/DDBJ whole genome shotgun (WGS) entry which is preliminary data.</text>
</comment>